<keyword evidence="8" id="KW-1185">Reference proteome</keyword>
<evidence type="ECO:0000313" key="7">
    <source>
        <dbReference type="Proteomes" id="UP000050497"/>
    </source>
</evidence>
<dbReference type="Gene3D" id="2.60.120.10">
    <property type="entry name" value="Jelly Rolls"/>
    <property type="match status" value="1"/>
</dbReference>
<dbReference type="EMBL" id="LJSX01000002">
    <property type="protein sequence ID" value="KPQ12296.1"/>
    <property type="molecule type" value="Genomic_DNA"/>
</dbReference>
<dbReference type="GO" id="GO:0003677">
    <property type="term" value="F:DNA binding"/>
    <property type="evidence" value="ECO:0007669"/>
    <property type="project" value="UniProtKB-KW"/>
</dbReference>
<dbReference type="OrthoDB" id="7506088at2"/>
<reference evidence="5 7" key="1">
    <citation type="submission" date="2015-09" db="EMBL/GenBank/DDBJ databases">
        <title>Identification and resolution of microdiversity through metagenomic sequencing of parallel consortia.</title>
        <authorList>
            <person name="Nelson W.C."/>
            <person name="Romine M.F."/>
            <person name="Lindemann S.R."/>
        </authorList>
    </citation>
    <scope>NUCLEOTIDE SEQUENCE [LARGE SCALE GENOMIC DNA]</scope>
    <source>
        <strain evidence="5">HL-109</strain>
    </source>
</reference>
<accession>A0A0P8BRQ5</accession>
<protein>
    <submittedName>
        <fullName evidence="6">cAMP-binding domain of CRP or a regulatory subunit of cAMP-dependent protein kinases</fullName>
    </submittedName>
    <submittedName>
        <fullName evidence="5">cAMP-responsive transcriptional regulator</fullName>
    </submittedName>
</protein>
<dbReference type="RefSeq" id="WP_083204499.1">
    <property type="nucleotide sequence ID" value="NZ_FMBM01000002.1"/>
</dbReference>
<dbReference type="InterPro" id="IPR012318">
    <property type="entry name" value="HTH_CRP"/>
</dbReference>
<dbReference type="GO" id="GO:0006355">
    <property type="term" value="P:regulation of DNA-templated transcription"/>
    <property type="evidence" value="ECO:0007669"/>
    <property type="project" value="InterPro"/>
</dbReference>
<dbReference type="Proteomes" id="UP000182800">
    <property type="component" value="Unassembled WGS sequence"/>
</dbReference>
<evidence type="ECO:0000256" key="2">
    <source>
        <dbReference type="ARBA" id="ARBA00023125"/>
    </source>
</evidence>
<evidence type="ECO:0000313" key="8">
    <source>
        <dbReference type="Proteomes" id="UP000182800"/>
    </source>
</evidence>
<dbReference type="AlphaFoldDB" id="A0A0P8BRQ5"/>
<dbReference type="Proteomes" id="UP000050497">
    <property type="component" value="Unassembled WGS sequence"/>
</dbReference>
<keyword evidence="1" id="KW-0805">Transcription regulation</keyword>
<feature type="domain" description="HTH crp-type" evidence="4">
    <location>
        <begin position="145"/>
        <end position="210"/>
    </location>
</feature>
<dbReference type="SUPFAM" id="SSF51206">
    <property type="entry name" value="cAMP-binding domain-like"/>
    <property type="match status" value="1"/>
</dbReference>
<dbReference type="EMBL" id="FMBM01000002">
    <property type="protein sequence ID" value="SCC81199.1"/>
    <property type="molecule type" value="Genomic_DNA"/>
</dbReference>
<dbReference type="InterPro" id="IPR036390">
    <property type="entry name" value="WH_DNA-bd_sf"/>
</dbReference>
<evidence type="ECO:0000313" key="6">
    <source>
        <dbReference type="EMBL" id="SCC81199.1"/>
    </source>
</evidence>
<name>A0A0P8BRQ5_9HYPH</name>
<dbReference type="SUPFAM" id="SSF46785">
    <property type="entry name" value="Winged helix' DNA-binding domain"/>
    <property type="match status" value="1"/>
</dbReference>
<gene>
    <name evidence="6" type="ORF">GA0071312_2134</name>
    <name evidence="5" type="ORF">HLUCCO17_01685</name>
</gene>
<evidence type="ECO:0000259" key="4">
    <source>
        <dbReference type="Pfam" id="PF13545"/>
    </source>
</evidence>
<reference evidence="6 8" key="2">
    <citation type="submission" date="2016-08" db="EMBL/GenBank/DDBJ databases">
        <authorList>
            <person name="Varghese N."/>
            <person name="Submissions Spin"/>
        </authorList>
    </citation>
    <scope>NUCLEOTIDE SEQUENCE [LARGE SCALE GENOMIC DNA]</scope>
    <source>
        <strain evidence="6 8">HL-109</strain>
    </source>
</reference>
<dbReference type="Pfam" id="PF13545">
    <property type="entry name" value="HTH_Crp_2"/>
    <property type="match status" value="1"/>
</dbReference>
<evidence type="ECO:0000256" key="1">
    <source>
        <dbReference type="ARBA" id="ARBA00023015"/>
    </source>
</evidence>
<sequence length="231" mass="25495">MENLILRAFSQEARGFLAEYALRRPVATGEVLYADKMPFTHAVFPHTGIISLMGQRENGTLAEKAAIGNEGFLGLAVILGAGHSLSNSVVRVAGEVSYIPMSAMHEAGERFACYRLIMMRYAQSLVVQLMESVVSARLDQAEAQVVNWLLFANRRMHDSAFVLTQDSLAEVLGLRRVTVGGVWSKLKREGIISYSRGLLQIKDLRALEAYASESHGRTLDAFAWQVAPHET</sequence>
<dbReference type="STRING" id="1653334.GA0071312_2134"/>
<dbReference type="InterPro" id="IPR018490">
    <property type="entry name" value="cNMP-bd_dom_sf"/>
</dbReference>
<comment type="caution">
    <text evidence="5">The sequence shown here is derived from an EMBL/GenBank/DDBJ whole genome shotgun (WGS) entry which is preliminary data.</text>
</comment>
<keyword evidence="2" id="KW-0238">DNA-binding</keyword>
<dbReference type="InterPro" id="IPR014710">
    <property type="entry name" value="RmlC-like_jellyroll"/>
</dbReference>
<proteinExistence type="predicted"/>
<evidence type="ECO:0000313" key="5">
    <source>
        <dbReference type="EMBL" id="KPQ12296.1"/>
    </source>
</evidence>
<evidence type="ECO:0000256" key="3">
    <source>
        <dbReference type="ARBA" id="ARBA00023163"/>
    </source>
</evidence>
<keyword evidence="3" id="KW-0804">Transcription</keyword>
<organism evidence="5 7">
    <name type="scientific">Saliniramus fredricksonii</name>
    <dbReference type="NCBI Taxonomy" id="1653334"/>
    <lineage>
        <taxon>Bacteria</taxon>
        <taxon>Pseudomonadati</taxon>
        <taxon>Pseudomonadota</taxon>
        <taxon>Alphaproteobacteria</taxon>
        <taxon>Hyphomicrobiales</taxon>
        <taxon>Salinarimonadaceae</taxon>
        <taxon>Saliniramus</taxon>
    </lineage>
</organism>